<feature type="transmembrane region" description="Helical" evidence="7">
    <location>
        <begin position="214"/>
        <end position="232"/>
    </location>
</feature>
<dbReference type="InterPro" id="IPR003646">
    <property type="entry name" value="SH3-like_bac-type"/>
</dbReference>
<dbReference type="RefSeq" id="WP_173285792.1">
    <property type="nucleotide sequence ID" value="NZ_CP054020.1"/>
</dbReference>
<evidence type="ECO:0000256" key="8">
    <source>
        <dbReference type="SAM" id="SignalP"/>
    </source>
</evidence>
<comment type="subcellular location">
    <subcellularLocation>
        <location evidence="1">Membrane</location>
        <topology evidence="1">Single-pass membrane protein</topology>
    </subcellularLocation>
</comment>
<keyword evidence="6" id="KW-0175">Coiled coil</keyword>
<keyword evidence="11" id="KW-1185">Reference proteome</keyword>
<reference evidence="10 11" key="1">
    <citation type="submission" date="2020-05" db="EMBL/GenBank/DDBJ databases">
        <title>Thiomicrorhabdus sediminis sp.nov. and Thiomicrorhabdus xiamenensis sp.nov., novel sulfur-oxidizing bacteria isolated from coastal sediment.</title>
        <authorList>
            <person name="Liu X."/>
        </authorList>
    </citation>
    <scope>NUCLEOTIDE SEQUENCE [LARGE SCALE GENOMIC DNA]</scope>
    <source>
        <strain evidence="10 11">G2</strain>
    </source>
</reference>
<dbReference type="Pfam" id="PF08239">
    <property type="entry name" value="SH3_3"/>
    <property type="match status" value="1"/>
</dbReference>
<dbReference type="AlphaFoldDB" id="A0A7D4P581"/>
<keyword evidence="5 7" id="KW-0472">Membrane</keyword>
<dbReference type="InterPro" id="IPR016476">
    <property type="entry name" value="SH3_dom_pro"/>
</dbReference>
<protein>
    <submittedName>
        <fullName evidence="10">TIGR04211 family SH3 domain-containing protein</fullName>
    </submittedName>
</protein>
<keyword evidence="2 7" id="KW-0812">Transmembrane</keyword>
<accession>A0A7D4P581</accession>
<name>A0A7D4P581_9GAMM</name>
<evidence type="ECO:0000256" key="5">
    <source>
        <dbReference type="ARBA" id="ARBA00023136"/>
    </source>
</evidence>
<organism evidence="10 11">
    <name type="scientific">Thiomicrorhabdus xiamenensis</name>
    <dbReference type="NCBI Taxonomy" id="2739063"/>
    <lineage>
        <taxon>Bacteria</taxon>
        <taxon>Pseudomonadati</taxon>
        <taxon>Pseudomonadota</taxon>
        <taxon>Gammaproteobacteria</taxon>
        <taxon>Thiotrichales</taxon>
        <taxon>Piscirickettsiaceae</taxon>
        <taxon>Thiomicrorhabdus</taxon>
    </lineage>
</organism>
<evidence type="ECO:0000259" key="9">
    <source>
        <dbReference type="PROSITE" id="PS51781"/>
    </source>
</evidence>
<evidence type="ECO:0000256" key="2">
    <source>
        <dbReference type="ARBA" id="ARBA00022692"/>
    </source>
</evidence>
<evidence type="ECO:0000313" key="10">
    <source>
        <dbReference type="EMBL" id="QKI89716.1"/>
    </source>
</evidence>
<dbReference type="NCBIfam" id="TIGR04211">
    <property type="entry name" value="SH3_and_anchor"/>
    <property type="match status" value="1"/>
</dbReference>
<proteinExistence type="predicted"/>
<evidence type="ECO:0000256" key="1">
    <source>
        <dbReference type="ARBA" id="ARBA00004167"/>
    </source>
</evidence>
<evidence type="ECO:0000256" key="3">
    <source>
        <dbReference type="ARBA" id="ARBA00022729"/>
    </source>
</evidence>
<dbReference type="Gene3D" id="2.30.30.40">
    <property type="entry name" value="SH3 Domains"/>
    <property type="match status" value="1"/>
</dbReference>
<feature type="chain" id="PRO_5028897485" evidence="8">
    <location>
        <begin position="39"/>
        <end position="244"/>
    </location>
</feature>
<feature type="domain" description="SH3b" evidence="9">
    <location>
        <begin position="42"/>
        <end position="110"/>
    </location>
</feature>
<dbReference type="PROSITE" id="PS51781">
    <property type="entry name" value="SH3B"/>
    <property type="match status" value="1"/>
</dbReference>
<keyword evidence="4 7" id="KW-1133">Transmembrane helix</keyword>
<dbReference type="Proteomes" id="UP000504724">
    <property type="component" value="Chromosome"/>
</dbReference>
<evidence type="ECO:0000256" key="7">
    <source>
        <dbReference type="SAM" id="Phobius"/>
    </source>
</evidence>
<dbReference type="EMBL" id="CP054020">
    <property type="protein sequence ID" value="QKI89716.1"/>
    <property type="molecule type" value="Genomic_DNA"/>
</dbReference>
<dbReference type="GO" id="GO:0016020">
    <property type="term" value="C:membrane"/>
    <property type="evidence" value="ECO:0007669"/>
    <property type="project" value="UniProtKB-SubCell"/>
</dbReference>
<dbReference type="SMART" id="SM00287">
    <property type="entry name" value="SH3b"/>
    <property type="match status" value="1"/>
</dbReference>
<keyword evidence="3 8" id="KW-0732">Signal</keyword>
<evidence type="ECO:0000256" key="6">
    <source>
        <dbReference type="SAM" id="Coils"/>
    </source>
</evidence>
<feature type="signal peptide" evidence="8">
    <location>
        <begin position="1"/>
        <end position="38"/>
    </location>
</feature>
<evidence type="ECO:0000256" key="4">
    <source>
        <dbReference type="ARBA" id="ARBA00022989"/>
    </source>
</evidence>
<sequence length="244" mass="27512">MKKSLNSNSVFSRAKPLALATLLGASFLLGTHSTPVQAAVSGYTNYVTDSIDVPVRRGAGYKYKISQMLKSGTPVKILEVNNDGWANIQYSKGSKTHTGWMPSSMLQNQPIAKIRLQEQIEKTNKVEEKFNTLTLELNTLKERFEAASDELSTIKQEKFEQSQELEHLKSISSNAVAMDEENKAMKVRLNEIESQNAIMREQIDQSEDAIKRQWFLTGGGVLLLGLLLGRFFRMPTKRKRWGEI</sequence>
<gene>
    <name evidence="10" type="ORF">HQN79_09105</name>
</gene>
<feature type="coiled-coil region" evidence="6">
    <location>
        <begin position="123"/>
        <end position="209"/>
    </location>
</feature>
<evidence type="ECO:0000313" key="11">
    <source>
        <dbReference type="Proteomes" id="UP000504724"/>
    </source>
</evidence>
<dbReference type="KEGG" id="txa:HQN79_09105"/>